<name>A0ABT3NWK3_9PROT</name>
<reference evidence="3 4" key="1">
    <citation type="submission" date="2022-10" db="EMBL/GenBank/DDBJ databases">
        <title>Roseococcus glaciei nov., sp. nov., isolated from glacier.</title>
        <authorList>
            <person name="Liu Q."/>
            <person name="Xin Y.-H."/>
        </authorList>
    </citation>
    <scope>NUCLEOTIDE SEQUENCE [LARGE SCALE GENOMIC DNA]</scope>
    <source>
        <strain evidence="3 4">MDT2-1-1</strain>
    </source>
</reference>
<evidence type="ECO:0000256" key="2">
    <source>
        <dbReference type="SAM" id="SignalP"/>
    </source>
</evidence>
<dbReference type="Pfam" id="PF03401">
    <property type="entry name" value="TctC"/>
    <property type="match status" value="1"/>
</dbReference>
<dbReference type="PANTHER" id="PTHR42928:SF5">
    <property type="entry name" value="BLR1237 PROTEIN"/>
    <property type="match status" value="1"/>
</dbReference>
<keyword evidence="2" id="KW-0732">Signal</keyword>
<feature type="chain" id="PRO_5045367716" evidence="2">
    <location>
        <begin position="19"/>
        <end position="312"/>
    </location>
</feature>
<dbReference type="InterPro" id="IPR005064">
    <property type="entry name" value="BUG"/>
</dbReference>
<evidence type="ECO:0000313" key="3">
    <source>
        <dbReference type="EMBL" id="MCW8085944.1"/>
    </source>
</evidence>
<comment type="similarity">
    <text evidence="1">Belongs to the UPF0065 (bug) family.</text>
</comment>
<proteinExistence type="inferred from homology"/>
<evidence type="ECO:0000256" key="1">
    <source>
        <dbReference type="ARBA" id="ARBA00006987"/>
    </source>
</evidence>
<feature type="signal peptide" evidence="2">
    <location>
        <begin position="1"/>
        <end position="18"/>
    </location>
</feature>
<dbReference type="CDD" id="cd07012">
    <property type="entry name" value="PBP2_Bug_TTT"/>
    <property type="match status" value="1"/>
</dbReference>
<dbReference type="RefSeq" id="WP_301589907.1">
    <property type="nucleotide sequence ID" value="NZ_JAPFQI010000006.1"/>
</dbReference>
<dbReference type="Gene3D" id="3.40.190.10">
    <property type="entry name" value="Periplasmic binding protein-like II"/>
    <property type="match status" value="1"/>
</dbReference>
<dbReference type="EMBL" id="JAPFQI010000006">
    <property type="protein sequence ID" value="MCW8085944.1"/>
    <property type="molecule type" value="Genomic_DNA"/>
</dbReference>
<gene>
    <name evidence="3" type="ORF">OF850_09925</name>
</gene>
<protein>
    <submittedName>
        <fullName evidence="3">Tripartite tricarboxylate transporter substrate binding protein</fullName>
    </submittedName>
</protein>
<keyword evidence="4" id="KW-1185">Reference proteome</keyword>
<dbReference type="PANTHER" id="PTHR42928">
    <property type="entry name" value="TRICARBOXYLATE-BINDING PROTEIN"/>
    <property type="match status" value="1"/>
</dbReference>
<comment type="caution">
    <text evidence="3">The sequence shown here is derived from an EMBL/GenBank/DDBJ whole genome shotgun (WGS) entry which is preliminary data.</text>
</comment>
<dbReference type="Proteomes" id="UP001526430">
    <property type="component" value="Unassembled WGS sequence"/>
</dbReference>
<sequence length="312" mass="32876">MRRFALMLAILFAGPALAQEAYPSRPVQLIIPFPPGGNTDLMARAIQAELTRELGQPVVAVNRGGAAGAIGNSELARARPDGYTIGISPNNAITTQPYLQNAAYNPESFRFLCLVYDNPQVVILARNAPFREFRGMIAHARTGPEALVYGIPGVGSTQHILTAQLLRAAGVSGLNVPFAGAGPIAQAALGGQIMMFIESAAIPAATGLPVIAVLGDRRMPALPDVPSTGELGYPMAGTTYGGLLAPAGLPDNIAETIERACERAVRSEGYRAAAERLNGVPSFLPGNALRDRFLSEARTNQALLRELGIVRE</sequence>
<accession>A0ABT3NWK3</accession>
<dbReference type="InterPro" id="IPR042100">
    <property type="entry name" value="Bug_dom1"/>
</dbReference>
<organism evidence="3 4">
    <name type="scientific">Sabulicella glaciei</name>
    <dbReference type="NCBI Taxonomy" id="2984948"/>
    <lineage>
        <taxon>Bacteria</taxon>
        <taxon>Pseudomonadati</taxon>
        <taxon>Pseudomonadota</taxon>
        <taxon>Alphaproteobacteria</taxon>
        <taxon>Acetobacterales</taxon>
        <taxon>Acetobacteraceae</taxon>
        <taxon>Sabulicella</taxon>
    </lineage>
</organism>
<dbReference type="PIRSF" id="PIRSF017082">
    <property type="entry name" value="YflP"/>
    <property type="match status" value="1"/>
</dbReference>
<dbReference type="Gene3D" id="3.40.190.150">
    <property type="entry name" value="Bordetella uptake gene, domain 1"/>
    <property type="match status" value="1"/>
</dbReference>
<evidence type="ECO:0000313" key="4">
    <source>
        <dbReference type="Proteomes" id="UP001526430"/>
    </source>
</evidence>